<name>A0A087FY52_ARAAL</name>
<proteinExistence type="predicted"/>
<organism evidence="2 3">
    <name type="scientific">Arabis alpina</name>
    <name type="common">Alpine rock-cress</name>
    <dbReference type="NCBI Taxonomy" id="50452"/>
    <lineage>
        <taxon>Eukaryota</taxon>
        <taxon>Viridiplantae</taxon>
        <taxon>Streptophyta</taxon>
        <taxon>Embryophyta</taxon>
        <taxon>Tracheophyta</taxon>
        <taxon>Spermatophyta</taxon>
        <taxon>Magnoliopsida</taxon>
        <taxon>eudicotyledons</taxon>
        <taxon>Gunneridae</taxon>
        <taxon>Pentapetalae</taxon>
        <taxon>rosids</taxon>
        <taxon>malvids</taxon>
        <taxon>Brassicales</taxon>
        <taxon>Brassicaceae</taxon>
        <taxon>Arabideae</taxon>
        <taxon>Arabis</taxon>
    </lineage>
</organism>
<protein>
    <submittedName>
        <fullName evidence="2">Uncharacterized protein</fullName>
    </submittedName>
</protein>
<reference evidence="3" key="1">
    <citation type="journal article" date="2015" name="Nat. Plants">
        <title>Genome expansion of Arabis alpina linked with retrotransposition and reduced symmetric DNA methylation.</title>
        <authorList>
            <person name="Willing E.M."/>
            <person name="Rawat V."/>
            <person name="Mandakova T."/>
            <person name="Maumus F."/>
            <person name="James G.V."/>
            <person name="Nordstroem K.J."/>
            <person name="Becker C."/>
            <person name="Warthmann N."/>
            <person name="Chica C."/>
            <person name="Szarzynska B."/>
            <person name="Zytnicki M."/>
            <person name="Albani M.C."/>
            <person name="Kiefer C."/>
            <person name="Bergonzi S."/>
            <person name="Castaings L."/>
            <person name="Mateos J.L."/>
            <person name="Berns M.C."/>
            <person name="Bujdoso N."/>
            <person name="Piofczyk T."/>
            <person name="de Lorenzo L."/>
            <person name="Barrero-Sicilia C."/>
            <person name="Mateos I."/>
            <person name="Piednoel M."/>
            <person name="Hagmann J."/>
            <person name="Chen-Min-Tao R."/>
            <person name="Iglesias-Fernandez R."/>
            <person name="Schuster S.C."/>
            <person name="Alonso-Blanco C."/>
            <person name="Roudier F."/>
            <person name="Carbonero P."/>
            <person name="Paz-Ares J."/>
            <person name="Davis S.J."/>
            <person name="Pecinka A."/>
            <person name="Quesneville H."/>
            <person name="Colot V."/>
            <person name="Lysak M.A."/>
            <person name="Weigel D."/>
            <person name="Coupland G."/>
            <person name="Schneeberger K."/>
        </authorList>
    </citation>
    <scope>NUCLEOTIDE SEQUENCE [LARGE SCALE GENOMIC DNA]</scope>
    <source>
        <strain evidence="3">cv. Pajares</strain>
    </source>
</reference>
<gene>
    <name evidence="2" type="ORF">AALP_AAs65045U000100</name>
</gene>
<accession>A0A087FY52</accession>
<evidence type="ECO:0000313" key="2">
    <source>
        <dbReference type="EMBL" id="KFK22554.1"/>
    </source>
</evidence>
<feature type="transmembrane region" description="Helical" evidence="1">
    <location>
        <begin position="16"/>
        <end position="36"/>
    </location>
</feature>
<dbReference type="Proteomes" id="UP000029120">
    <property type="component" value="Unassembled WGS sequence"/>
</dbReference>
<feature type="non-terminal residue" evidence="2">
    <location>
        <position position="1"/>
    </location>
</feature>
<dbReference type="EMBL" id="KL988117">
    <property type="protein sequence ID" value="KFK22554.1"/>
    <property type="molecule type" value="Genomic_DNA"/>
</dbReference>
<dbReference type="AlphaFoldDB" id="A0A087FY52"/>
<evidence type="ECO:0000256" key="1">
    <source>
        <dbReference type="SAM" id="Phobius"/>
    </source>
</evidence>
<keyword evidence="3" id="KW-1185">Reference proteome</keyword>
<keyword evidence="1" id="KW-0472">Membrane</keyword>
<feature type="non-terminal residue" evidence="2">
    <location>
        <position position="46"/>
    </location>
</feature>
<evidence type="ECO:0000313" key="3">
    <source>
        <dbReference type="Proteomes" id="UP000029120"/>
    </source>
</evidence>
<sequence length="46" mass="5525">LAHEFLFFYVNRETPSWKATMFFVLNGVFVVVEVVVKRTKFGKKWQ</sequence>
<keyword evidence="1" id="KW-1133">Transmembrane helix</keyword>
<keyword evidence="1" id="KW-0812">Transmembrane</keyword>